<feature type="region of interest" description="Disordered" evidence="1">
    <location>
        <begin position="39"/>
        <end position="69"/>
    </location>
</feature>
<sequence length="101" mass="11182">MGLHIIIIIITPQKPKQQWWKLGIQACVRIVLQNHDALQKQSPPDGTAITARASPSLPPARRPFRSRPHQRFLPRLAKTGSPAHADHFNCVSDCNTAAGPH</sequence>
<evidence type="ECO:0000256" key="1">
    <source>
        <dbReference type="SAM" id="MobiDB-lite"/>
    </source>
</evidence>
<keyword evidence="3" id="KW-1185">Reference proteome</keyword>
<accession>A0A8T0H9R6</accession>
<dbReference type="Proteomes" id="UP000822688">
    <property type="component" value="Chromosome 7"/>
</dbReference>
<evidence type="ECO:0000313" key="2">
    <source>
        <dbReference type="EMBL" id="KAG0568010.1"/>
    </source>
</evidence>
<proteinExistence type="predicted"/>
<organism evidence="2 3">
    <name type="scientific">Ceratodon purpureus</name>
    <name type="common">Fire moss</name>
    <name type="synonym">Dicranum purpureum</name>
    <dbReference type="NCBI Taxonomy" id="3225"/>
    <lineage>
        <taxon>Eukaryota</taxon>
        <taxon>Viridiplantae</taxon>
        <taxon>Streptophyta</taxon>
        <taxon>Embryophyta</taxon>
        <taxon>Bryophyta</taxon>
        <taxon>Bryophytina</taxon>
        <taxon>Bryopsida</taxon>
        <taxon>Dicranidae</taxon>
        <taxon>Pseudoditrichales</taxon>
        <taxon>Ditrichaceae</taxon>
        <taxon>Ceratodon</taxon>
    </lineage>
</organism>
<gene>
    <name evidence="2" type="ORF">KC19_7G179300</name>
</gene>
<protein>
    <submittedName>
        <fullName evidence="2">Uncharacterized protein</fullName>
    </submittedName>
</protein>
<dbReference type="EMBL" id="CM026428">
    <property type="protein sequence ID" value="KAG0568010.1"/>
    <property type="molecule type" value="Genomic_DNA"/>
</dbReference>
<reference evidence="2" key="1">
    <citation type="submission" date="2020-06" db="EMBL/GenBank/DDBJ databases">
        <title>WGS assembly of Ceratodon purpureus strain R40.</title>
        <authorList>
            <person name="Carey S.B."/>
            <person name="Jenkins J."/>
            <person name="Shu S."/>
            <person name="Lovell J.T."/>
            <person name="Sreedasyam A."/>
            <person name="Maumus F."/>
            <person name="Tiley G.P."/>
            <person name="Fernandez-Pozo N."/>
            <person name="Barry K."/>
            <person name="Chen C."/>
            <person name="Wang M."/>
            <person name="Lipzen A."/>
            <person name="Daum C."/>
            <person name="Saski C.A."/>
            <person name="Payton A.C."/>
            <person name="Mcbreen J.C."/>
            <person name="Conrad R.E."/>
            <person name="Kollar L.M."/>
            <person name="Olsson S."/>
            <person name="Huttunen S."/>
            <person name="Landis J.B."/>
            <person name="Wickett N.J."/>
            <person name="Johnson M.G."/>
            <person name="Rensing S.A."/>
            <person name="Grimwood J."/>
            <person name="Schmutz J."/>
            <person name="Mcdaniel S.F."/>
        </authorList>
    </citation>
    <scope>NUCLEOTIDE SEQUENCE</scope>
    <source>
        <strain evidence="2">R40</strain>
    </source>
</reference>
<comment type="caution">
    <text evidence="2">The sequence shown here is derived from an EMBL/GenBank/DDBJ whole genome shotgun (WGS) entry which is preliminary data.</text>
</comment>
<evidence type="ECO:0000313" key="3">
    <source>
        <dbReference type="Proteomes" id="UP000822688"/>
    </source>
</evidence>
<dbReference type="AlphaFoldDB" id="A0A8T0H9R6"/>
<name>A0A8T0H9R6_CERPU</name>